<dbReference type="AlphaFoldDB" id="A0A9D1V9Z2"/>
<gene>
    <name evidence="3" type="primary">tssA</name>
    <name evidence="3" type="ORF">H9862_00855</name>
</gene>
<dbReference type="EMBL" id="DXFQ01000013">
    <property type="protein sequence ID" value="HIX19134.1"/>
    <property type="molecule type" value="Genomic_DNA"/>
</dbReference>
<organism evidence="3 4">
    <name type="scientific">Candidatus Akkermansia intestinigallinarum</name>
    <dbReference type="NCBI Taxonomy" id="2838431"/>
    <lineage>
        <taxon>Bacteria</taxon>
        <taxon>Pseudomonadati</taxon>
        <taxon>Verrucomicrobiota</taxon>
        <taxon>Verrucomicrobiia</taxon>
        <taxon>Verrucomicrobiales</taxon>
        <taxon>Akkermansiaceae</taxon>
        <taxon>Akkermansia</taxon>
    </lineage>
</organism>
<name>A0A9D1V9Z2_9BACT</name>
<evidence type="ECO:0000259" key="2">
    <source>
        <dbReference type="Pfam" id="PF06812"/>
    </source>
</evidence>
<accession>A0A9D1V9Z2</accession>
<protein>
    <submittedName>
        <fullName evidence="3">Type VI secretion system protein TssA</fullName>
    </submittedName>
</protein>
<dbReference type="NCBIfam" id="TIGR03363">
    <property type="entry name" value="VI_chp_8"/>
    <property type="match status" value="1"/>
</dbReference>
<proteinExistence type="predicted"/>
<feature type="compositionally biased region" description="Low complexity" evidence="1">
    <location>
        <begin position="377"/>
        <end position="389"/>
    </location>
</feature>
<sequence>MNNDLISSFTAPLSGDSPCGENLEYDPRMIELDEQYAGEPEHMMGDAVIPATPPDWRKLEKAAAGLMKETRDLRLAVIWTIARLANRGLSGLHEGLELIRELSENLWETLWPVPDDGDVQERLSTLMRLSPTPGSFDADTTVLRLLLATALTASPALGSYSLDDIRQAPEGSDAERTIRAALQNTPGDRTEDQKQDLSASIDLLRSIRDIYAGHGMGTPDFTLIGDLLKEMLLFLNSVAPAAAAAGAAAAEPSASAPRTEQSAASPQGSPQPPSGGEIGAPSAAAPAPAAALAPLSAFPAAIPPTGQARAGRQEAIRLMEQLCLWFEDNEPSSPVPYLLRRAIRLVGANIVDILAEIAPAAQDQLYNVLKPTRTPAAAAPAEVAVGSPVRMPEPQQAATPPSSPEADEYFSPFG</sequence>
<reference evidence="3" key="2">
    <citation type="submission" date="2021-04" db="EMBL/GenBank/DDBJ databases">
        <authorList>
            <person name="Gilroy R."/>
        </authorList>
    </citation>
    <scope>NUCLEOTIDE SEQUENCE</scope>
    <source>
        <strain evidence="3">14975</strain>
    </source>
</reference>
<evidence type="ECO:0000313" key="3">
    <source>
        <dbReference type="EMBL" id="HIX19134.1"/>
    </source>
</evidence>
<feature type="compositionally biased region" description="Low complexity" evidence="1">
    <location>
        <begin position="252"/>
        <end position="268"/>
    </location>
</feature>
<feature type="domain" description="ImpA N-terminal" evidence="2">
    <location>
        <begin position="11"/>
        <end position="129"/>
    </location>
</feature>
<dbReference type="PANTHER" id="PTHR37951">
    <property type="entry name" value="CYTOPLASMIC PROTEIN-RELATED"/>
    <property type="match status" value="1"/>
</dbReference>
<comment type="caution">
    <text evidence="3">The sequence shown here is derived from an EMBL/GenBank/DDBJ whole genome shotgun (WGS) entry which is preliminary data.</text>
</comment>
<dbReference type="Pfam" id="PF06812">
    <property type="entry name" value="ImpA_N"/>
    <property type="match status" value="1"/>
</dbReference>
<reference evidence="3" key="1">
    <citation type="journal article" date="2021" name="PeerJ">
        <title>Extensive microbial diversity within the chicken gut microbiome revealed by metagenomics and culture.</title>
        <authorList>
            <person name="Gilroy R."/>
            <person name="Ravi A."/>
            <person name="Getino M."/>
            <person name="Pursley I."/>
            <person name="Horton D.L."/>
            <person name="Alikhan N.F."/>
            <person name="Baker D."/>
            <person name="Gharbi K."/>
            <person name="Hall N."/>
            <person name="Watson M."/>
            <person name="Adriaenssens E.M."/>
            <person name="Foster-Nyarko E."/>
            <person name="Jarju S."/>
            <person name="Secka A."/>
            <person name="Antonio M."/>
            <person name="Oren A."/>
            <person name="Chaudhuri R.R."/>
            <person name="La Ragione R."/>
            <person name="Hildebrand F."/>
            <person name="Pallen M.J."/>
        </authorList>
    </citation>
    <scope>NUCLEOTIDE SEQUENCE</scope>
    <source>
        <strain evidence="3">14975</strain>
    </source>
</reference>
<evidence type="ECO:0000256" key="1">
    <source>
        <dbReference type="SAM" id="MobiDB-lite"/>
    </source>
</evidence>
<dbReference type="Proteomes" id="UP000823964">
    <property type="component" value="Unassembled WGS sequence"/>
</dbReference>
<evidence type="ECO:0000313" key="4">
    <source>
        <dbReference type="Proteomes" id="UP000823964"/>
    </source>
</evidence>
<dbReference type="InterPro" id="IPR017740">
    <property type="entry name" value="TssA-like"/>
</dbReference>
<feature type="region of interest" description="Disordered" evidence="1">
    <location>
        <begin position="252"/>
        <end position="283"/>
    </location>
</feature>
<feature type="region of interest" description="Disordered" evidence="1">
    <location>
        <begin position="377"/>
        <end position="414"/>
    </location>
</feature>
<dbReference type="InterPro" id="IPR010657">
    <property type="entry name" value="ImpA_N"/>
</dbReference>
<dbReference type="PANTHER" id="PTHR37951:SF1">
    <property type="entry name" value="TYPE VI SECRETION SYSTEM COMPONENT TSSA1"/>
    <property type="match status" value="1"/>
</dbReference>